<dbReference type="SUPFAM" id="SSF54928">
    <property type="entry name" value="RNA-binding domain, RBD"/>
    <property type="match status" value="1"/>
</dbReference>
<dbReference type="InterPro" id="IPR050886">
    <property type="entry name" value="RNA-binding_reg"/>
</dbReference>
<feature type="compositionally biased region" description="Basic and acidic residues" evidence="3">
    <location>
        <begin position="182"/>
        <end position="275"/>
    </location>
</feature>
<evidence type="ECO:0000256" key="1">
    <source>
        <dbReference type="ARBA" id="ARBA00022884"/>
    </source>
</evidence>
<dbReference type="Proteomes" id="UP000015106">
    <property type="component" value="Chromosome 6"/>
</dbReference>
<evidence type="ECO:0000256" key="2">
    <source>
        <dbReference type="PROSITE-ProRule" id="PRU00176"/>
    </source>
</evidence>
<dbReference type="CDD" id="cd00590">
    <property type="entry name" value="RRM_SF"/>
    <property type="match status" value="1"/>
</dbReference>
<dbReference type="InterPro" id="IPR035979">
    <property type="entry name" value="RBD_domain_sf"/>
</dbReference>
<evidence type="ECO:0000259" key="4">
    <source>
        <dbReference type="PROSITE" id="PS50102"/>
    </source>
</evidence>
<feature type="domain" description="RRM" evidence="4">
    <location>
        <begin position="71"/>
        <end position="148"/>
    </location>
</feature>
<dbReference type="Pfam" id="PF00076">
    <property type="entry name" value="RRM_1"/>
    <property type="match status" value="1"/>
</dbReference>
<reference evidence="5" key="3">
    <citation type="submission" date="2022-06" db="UniProtKB">
        <authorList>
            <consortium name="EnsemblPlants"/>
        </authorList>
    </citation>
    <scope>IDENTIFICATION</scope>
</reference>
<protein>
    <recommendedName>
        <fullName evidence="4">RRM domain-containing protein</fullName>
    </recommendedName>
</protein>
<dbReference type="PROSITE" id="PS50102">
    <property type="entry name" value="RRM"/>
    <property type="match status" value="1"/>
</dbReference>
<reference evidence="6" key="1">
    <citation type="journal article" date="2013" name="Nature">
        <title>Draft genome of the wheat A-genome progenitor Triticum urartu.</title>
        <authorList>
            <person name="Ling H.Q."/>
            <person name="Zhao S."/>
            <person name="Liu D."/>
            <person name="Wang J."/>
            <person name="Sun H."/>
            <person name="Zhang C."/>
            <person name="Fan H."/>
            <person name="Li D."/>
            <person name="Dong L."/>
            <person name="Tao Y."/>
            <person name="Gao C."/>
            <person name="Wu H."/>
            <person name="Li Y."/>
            <person name="Cui Y."/>
            <person name="Guo X."/>
            <person name="Zheng S."/>
            <person name="Wang B."/>
            <person name="Yu K."/>
            <person name="Liang Q."/>
            <person name="Yang W."/>
            <person name="Lou X."/>
            <person name="Chen J."/>
            <person name="Feng M."/>
            <person name="Jian J."/>
            <person name="Zhang X."/>
            <person name="Luo G."/>
            <person name="Jiang Y."/>
            <person name="Liu J."/>
            <person name="Wang Z."/>
            <person name="Sha Y."/>
            <person name="Zhang B."/>
            <person name="Wu H."/>
            <person name="Tang D."/>
            <person name="Shen Q."/>
            <person name="Xue P."/>
            <person name="Zou S."/>
            <person name="Wang X."/>
            <person name="Liu X."/>
            <person name="Wang F."/>
            <person name="Yang Y."/>
            <person name="An X."/>
            <person name="Dong Z."/>
            <person name="Zhang K."/>
            <person name="Zhang X."/>
            <person name="Luo M.C."/>
            <person name="Dvorak J."/>
            <person name="Tong Y."/>
            <person name="Wang J."/>
            <person name="Yang H."/>
            <person name="Li Z."/>
            <person name="Wang D."/>
            <person name="Zhang A."/>
            <person name="Wang J."/>
        </authorList>
    </citation>
    <scope>NUCLEOTIDE SEQUENCE</scope>
    <source>
        <strain evidence="6">cv. G1812</strain>
    </source>
</reference>
<feature type="region of interest" description="Disordered" evidence="3">
    <location>
        <begin position="182"/>
        <end position="304"/>
    </location>
</feature>
<dbReference type="AlphaFoldDB" id="A0A8R7QQD1"/>
<evidence type="ECO:0000313" key="6">
    <source>
        <dbReference type="Proteomes" id="UP000015106"/>
    </source>
</evidence>
<reference evidence="5" key="2">
    <citation type="submission" date="2018-03" db="EMBL/GenBank/DDBJ databases">
        <title>The Triticum urartu genome reveals the dynamic nature of wheat genome evolution.</title>
        <authorList>
            <person name="Ling H."/>
            <person name="Ma B."/>
            <person name="Shi X."/>
            <person name="Liu H."/>
            <person name="Dong L."/>
            <person name="Sun H."/>
            <person name="Cao Y."/>
            <person name="Gao Q."/>
            <person name="Zheng S."/>
            <person name="Li Y."/>
            <person name="Yu Y."/>
            <person name="Du H."/>
            <person name="Qi M."/>
            <person name="Li Y."/>
            <person name="Yu H."/>
            <person name="Cui Y."/>
            <person name="Wang N."/>
            <person name="Chen C."/>
            <person name="Wu H."/>
            <person name="Zhao Y."/>
            <person name="Zhang J."/>
            <person name="Li Y."/>
            <person name="Zhou W."/>
            <person name="Zhang B."/>
            <person name="Hu W."/>
            <person name="Eijk M."/>
            <person name="Tang J."/>
            <person name="Witsenboer H."/>
            <person name="Zhao S."/>
            <person name="Li Z."/>
            <person name="Zhang A."/>
            <person name="Wang D."/>
            <person name="Liang C."/>
        </authorList>
    </citation>
    <scope>NUCLEOTIDE SEQUENCE [LARGE SCALE GENOMIC DNA]</scope>
    <source>
        <strain evidence="5">cv. G1812</strain>
    </source>
</reference>
<proteinExistence type="predicted"/>
<dbReference type="InterPro" id="IPR012677">
    <property type="entry name" value="Nucleotide-bd_a/b_plait_sf"/>
</dbReference>
<sequence length="415" mass="47853">MGSFEPHRPTIQTDGGDFPALLASGSRTTPSDPTPSLLASPRLDARDRDRGRKPKTLVLVAGGEMAVNEETSVYVGGLPYDADEDMLRSYFGPCGTIVSVKVINDQRIRGKCYGFVTYTQHRAAQRAILEMDGKQIGNRAVRVNEVRTRGNTRDFGRDGFRRDPVRDGRDVYWDRRDRERSYDRHRDRDPYHDRDSDRPRDHDRDRYDERGGFDHEMDYSMDRDHEGDERRARDLYRGDHDRPVETRMDSDNDRDKENSKGYDSERDKEDKEQPPRKRFSRPKGRESRDISSSSDELRNDAKHQLDKAIQMHEDLENEVSQIRDKVTSKDHHIADLQKKSQKLEDELAAARKVSSERQLTVTKLYKSFLQLQDYNDRAKTAEEDLKALVDSAMAEVDMAEDATTKDGSGYENGMA</sequence>
<dbReference type="Gene3D" id="3.30.70.330">
    <property type="match status" value="1"/>
</dbReference>
<feature type="region of interest" description="Disordered" evidence="3">
    <location>
        <begin position="1"/>
        <end position="51"/>
    </location>
</feature>
<keyword evidence="6" id="KW-1185">Reference proteome</keyword>
<organism evidence="5 6">
    <name type="scientific">Triticum urartu</name>
    <name type="common">Red wild einkorn</name>
    <name type="synonym">Crithodium urartu</name>
    <dbReference type="NCBI Taxonomy" id="4572"/>
    <lineage>
        <taxon>Eukaryota</taxon>
        <taxon>Viridiplantae</taxon>
        <taxon>Streptophyta</taxon>
        <taxon>Embryophyta</taxon>
        <taxon>Tracheophyta</taxon>
        <taxon>Spermatophyta</taxon>
        <taxon>Magnoliopsida</taxon>
        <taxon>Liliopsida</taxon>
        <taxon>Poales</taxon>
        <taxon>Poaceae</taxon>
        <taxon>BOP clade</taxon>
        <taxon>Pooideae</taxon>
        <taxon>Triticodae</taxon>
        <taxon>Triticeae</taxon>
        <taxon>Triticinae</taxon>
        <taxon>Triticum</taxon>
    </lineage>
</organism>
<dbReference type="EnsemblPlants" id="TuG1812G0600002059.01.T01">
    <property type="protein sequence ID" value="TuG1812G0600002059.01.T01"/>
    <property type="gene ID" value="TuG1812G0600002059.01"/>
</dbReference>
<evidence type="ECO:0000313" key="5">
    <source>
        <dbReference type="EnsemblPlants" id="TuG1812G0600002059.01.T01"/>
    </source>
</evidence>
<dbReference type="Gramene" id="TuG1812G0600002059.01.T01">
    <property type="protein sequence ID" value="TuG1812G0600002059.01.T01"/>
    <property type="gene ID" value="TuG1812G0600002059.01"/>
</dbReference>
<name>A0A8R7QQD1_TRIUA</name>
<keyword evidence="1 2" id="KW-0694">RNA-binding</keyword>
<dbReference type="PANTHER" id="PTHR48024:SF56">
    <property type="entry name" value="HETEROGENEOUS NUCLEAR RIBONUCLEOPROTEIN A0"/>
    <property type="match status" value="1"/>
</dbReference>
<dbReference type="GO" id="GO:0003723">
    <property type="term" value="F:RNA binding"/>
    <property type="evidence" value="ECO:0007669"/>
    <property type="project" value="UniProtKB-UniRule"/>
</dbReference>
<dbReference type="GO" id="GO:0005634">
    <property type="term" value="C:nucleus"/>
    <property type="evidence" value="ECO:0007669"/>
    <property type="project" value="TreeGrafter"/>
</dbReference>
<dbReference type="SMART" id="SM00360">
    <property type="entry name" value="RRM"/>
    <property type="match status" value="1"/>
</dbReference>
<feature type="compositionally biased region" description="Basic and acidic residues" evidence="3">
    <location>
        <begin position="283"/>
        <end position="304"/>
    </location>
</feature>
<dbReference type="FunFam" id="3.30.70.330:FF:000539">
    <property type="entry name" value="RNA-binding (RRM/RBD/RNP motifs) family protein"/>
    <property type="match status" value="1"/>
</dbReference>
<dbReference type="GO" id="GO:0005739">
    <property type="term" value="C:mitochondrion"/>
    <property type="evidence" value="ECO:0007669"/>
    <property type="project" value="TreeGrafter"/>
</dbReference>
<dbReference type="PANTHER" id="PTHR48024">
    <property type="entry name" value="GEO13361P1-RELATED"/>
    <property type="match status" value="1"/>
</dbReference>
<evidence type="ECO:0000256" key="3">
    <source>
        <dbReference type="SAM" id="MobiDB-lite"/>
    </source>
</evidence>
<dbReference type="InterPro" id="IPR000504">
    <property type="entry name" value="RRM_dom"/>
</dbReference>
<accession>A0A8R7QQD1</accession>